<dbReference type="EMBL" id="QJKK01000023">
    <property type="protein sequence ID" value="RAL20844.1"/>
    <property type="molecule type" value="Genomic_DNA"/>
</dbReference>
<reference evidence="1 2" key="1">
    <citation type="submission" date="2018-06" db="EMBL/GenBank/DDBJ databases">
        <title>Thermoflavimicrobium daqus sp. nov., a thermophilic microbe isolated from Moutai-flavour Daqu.</title>
        <authorList>
            <person name="Wang X."/>
            <person name="Zhou H."/>
        </authorList>
    </citation>
    <scope>NUCLEOTIDE SEQUENCE [LARGE SCALE GENOMIC DNA]</scope>
    <source>
        <strain evidence="1 2">FBKL4.011</strain>
    </source>
</reference>
<keyword evidence="2" id="KW-1185">Reference proteome</keyword>
<sequence length="207" mass="24733">MYLRLIIYVYILTLLVGCESLLTKDIKPNVKQEWGQMLKKKMEQMHYPFRIQAKQDRFIGKASKEDWYVKKIGSPKIQIEKKGKQITIYKDRESEVLNEEQLGIVSPRDHLLLMEEVGEIQHKSVHNISWEKKMARQVRVDIDEKKLSQKIKKRFSSDQHTQFFPKLSDQVRVVYHLIYLIDTQTLKQMKIHIQPKNGMKQEIIYSF</sequence>
<organism evidence="1 2">
    <name type="scientific">Thermoflavimicrobium daqui</name>
    <dbReference type="NCBI Taxonomy" id="2137476"/>
    <lineage>
        <taxon>Bacteria</taxon>
        <taxon>Bacillati</taxon>
        <taxon>Bacillota</taxon>
        <taxon>Bacilli</taxon>
        <taxon>Bacillales</taxon>
        <taxon>Thermoactinomycetaceae</taxon>
        <taxon>Thermoflavimicrobium</taxon>
    </lineage>
</organism>
<dbReference type="PROSITE" id="PS51257">
    <property type="entry name" value="PROKAR_LIPOPROTEIN"/>
    <property type="match status" value="1"/>
</dbReference>
<proteinExistence type="predicted"/>
<gene>
    <name evidence="1" type="ORF">DL897_17575</name>
</gene>
<dbReference type="Proteomes" id="UP000251213">
    <property type="component" value="Unassembled WGS sequence"/>
</dbReference>
<reference evidence="1 2" key="2">
    <citation type="submission" date="2018-06" db="EMBL/GenBank/DDBJ databases">
        <authorList>
            <person name="Zhirakovskaya E."/>
        </authorList>
    </citation>
    <scope>NUCLEOTIDE SEQUENCE [LARGE SCALE GENOMIC DNA]</scope>
    <source>
        <strain evidence="1 2">FBKL4.011</strain>
    </source>
</reference>
<evidence type="ECO:0008006" key="3">
    <source>
        <dbReference type="Google" id="ProtNLM"/>
    </source>
</evidence>
<comment type="caution">
    <text evidence="1">The sequence shown here is derived from an EMBL/GenBank/DDBJ whole genome shotgun (WGS) entry which is preliminary data.</text>
</comment>
<name>A0A364K0G8_9BACL</name>
<dbReference type="AlphaFoldDB" id="A0A364K0G8"/>
<accession>A0A364K0G8</accession>
<evidence type="ECO:0000313" key="1">
    <source>
        <dbReference type="EMBL" id="RAL20844.1"/>
    </source>
</evidence>
<protein>
    <recommendedName>
        <fullName evidence="3">Lipoprotein</fullName>
    </recommendedName>
</protein>
<dbReference type="OrthoDB" id="2988181at2"/>
<dbReference type="RefSeq" id="WP_113660417.1">
    <property type="nucleotide sequence ID" value="NZ_KZ845685.1"/>
</dbReference>
<evidence type="ECO:0000313" key="2">
    <source>
        <dbReference type="Proteomes" id="UP000251213"/>
    </source>
</evidence>